<dbReference type="Proteomes" id="UP000321389">
    <property type="component" value="Chromosome"/>
</dbReference>
<evidence type="ECO:0000259" key="1">
    <source>
        <dbReference type="Pfam" id="PF22688"/>
    </source>
</evidence>
<dbReference type="GO" id="GO:0006270">
    <property type="term" value="P:DNA replication initiation"/>
    <property type="evidence" value="ECO:0007669"/>
    <property type="project" value="TreeGrafter"/>
</dbReference>
<name>A0A5B8L0A9_9HYPH</name>
<protein>
    <recommendedName>
        <fullName evidence="1">Hda lid domain-containing protein</fullName>
    </recommendedName>
</protein>
<feature type="domain" description="Hda lid" evidence="1">
    <location>
        <begin position="171"/>
        <end position="214"/>
    </location>
</feature>
<dbReference type="KEGG" id="niy:FQ775_11630"/>
<gene>
    <name evidence="2" type="ORF">FQ775_11630</name>
</gene>
<reference evidence="2" key="1">
    <citation type="submission" date="2020-04" db="EMBL/GenBank/DDBJ databases">
        <title>Nitratireductor sp. nov. isolated from mangrove soil.</title>
        <authorList>
            <person name="Ye Y."/>
        </authorList>
    </citation>
    <scope>NUCLEOTIDE SEQUENCE</scope>
    <source>
        <strain evidence="2">SY7</strain>
    </source>
</reference>
<dbReference type="AlphaFoldDB" id="A0A5B8L0A9"/>
<sequence>MNPSHQERPRQLPLELGHEPEFSRDHLVVSAANAEAAALVDRWPEWAAPVAILAGPTGSGKSHLARIWAYRAEAVFVAPGDIASTGPDAGERPVVVDGVAPGGFDETALFHLINQVRAAGSSLLLTSRHFPAAWGVSLADLQSRLRAATLVEIREPDDMLLAGVITKLFADRQVEIERHVVQYLIARIERSLSTANGVVERLDRAAMEEKSRITRALAARIVNALDEGQGSLDF</sequence>
<dbReference type="NCBIfam" id="NF006571">
    <property type="entry name" value="PRK09087.1"/>
    <property type="match status" value="1"/>
</dbReference>
<dbReference type="EMBL" id="CP042301">
    <property type="protein sequence ID" value="QDZ00978.1"/>
    <property type="molecule type" value="Genomic_DNA"/>
</dbReference>
<dbReference type="SUPFAM" id="SSF52540">
    <property type="entry name" value="P-loop containing nucleoside triphosphate hydrolases"/>
    <property type="match status" value="1"/>
</dbReference>
<dbReference type="GO" id="GO:0003688">
    <property type="term" value="F:DNA replication origin binding"/>
    <property type="evidence" value="ECO:0007669"/>
    <property type="project" value="TreeGrafter"/>
</dbReference>
<dbReference type="Pfam" id="PF22688">
    <property type="entry name" value="Hda_lid"/>
    <property type="match status" value="1"/>
</dbReference>
<dbReference type="InterPro" id="IPR055199">
    <property type="entry name" value="Hda_lid"/>
</dbReference>
<accession>A0A5B8L0A9</accession>
<dbReference type="Gene3D" id="1.10.8.60">
    <property type="match status" value="1"/>
</dbReference>
<dbReference type="PANTHER" id="PTHR30050">
    <property type="entry name" value="CHROMOSOMAL REPLICATION INITIATOR PROTEIN DNAA"/>
    <property type="match status" value="1"/>
</dbReference>
<organism evidence="2 3">
    <name type="scientific">Nitratireductor mangrovi</name>
    <dbReference type="NCBI Taxonomy" id="2599600"/>
    <lineage>
        <taxon>Bacteria</taxon>
        <taxon>Pseudomonadati</taxon>
        <taxon>Pseudomonadota</taxon>
        <taxon>Alphaproteobacteria</taxon>
        <taxon>Hyphomicrobiales</taxon>
        <taxon>Phyllobacteriaceae</taxon>
        <taxon>Nitratireductor</taxon>
    </lineage>
</organism>
<proteinExistence type="predicted"/>
<dbReference type="PANTHER" id="PTHR30050:SF5">
    <property type="entry name" value="DNAA REGULATORY INACTIVATOR HDA"/>
    <property type="match status" value="1"/>
</dbReference>
<dbReference type="InterPro" id="IPR027417">
    <property type="entry name" value="P-loop_NTPase"/>
</dbReference>
<dbReference type="GO" id="GO:0005886">
    <property type="term" value="C:plasma membrane"/>
    <property type="evidence" value="ECO:0007669"/>
    <property type="project" value="TreeGrafter"/>
</dbReference>
<dbReference type="OrthoDB" id="7390113at2"/>
<evidence type="ECO:0000313" key="3">
    <source>
        <dbReference type="Proteomes" id="UP000321389"/>
    </source>
</evidence>
<evidence type="ECO:0000313" key="2">
    <source>
        <dbReference type="EMBL" id="QDZ00978.1"/>
    </source>
</evidence>
<keyword evidence="3" id="KW-1185">Reference proteome</keyword>
<dbReference type="Gene3D" id="3.40.50.300">
    <property type="entry name" value="P-loop containing nucleotide triphosphate hydrolases"/>
    <property type="match status" value="2"/>
</dbReference>
<dbReference type="RefSeq" id="WP_146299623.1">
    <property type="nucleotide sequence ID" value="NZ_CP042301.2"/>
</dbReference>